<dbReference type="AlphaFoldDB" id="A0A0L8IMN2"/>
<dbReference type="Proteomes" id="UP000050297">
    <property type="component" value="Unassembled WGS sequence"/>
</dbReference>
<evidence type="ECO:0000256" key="1">
    <source>
        <dbReference type="SAM" id="MobiDB-lite"/>
    </source>
</evidence>
<organism evidence="2 3">
    <name type="scientific">Pseudomonas syringae pv. aceris</name>
    <dbReference type="NCBI Taxonomy" id="199198"/>
    <lineage>
        <taxon>Bacteria</taxon>
        <taxon>Pseudomonadati</taxon>
        <taxon>Pseudomonadota</taxon>
        <taxon>Gammaproteobacteria</taxon>
        <taxon>Pseudomonadales</taxon>
        <taxon>Pseudomonadaceae</taxon>
        <taxon>Pseudomonas</taxon>
        <taxon>Pseudomonas syringae</taxon>
    </lineage>
</organism>
<feature type="region of interest" description="Disordered" evidence="1">
    <location>
        <begin position="1"/>
        <end position="21"/>
    </location>
</feature>
<reference evidence="2 3" key="1">
    <citation type="submission" date="2015-09" db="EMBL/GenBank/DDBJ databases">
        <title>Genome announcement of multiple Pseudomonas syringae strains.</title>
        <authorList>
            <person name="Thakur S."/>
            <person name="Wang P.W."/>
            <person name="Gong Y."/>
            <person name="Weir B.S."/>
            <person name="Guttman D.S."/>
        </authorList>
    </citation>
    <scope>NUCLEOTIDE SEQUENCE [LARGE SCALE GENOMIC DNA]</scope>
    <source>
        <strain evidence="2 3">ICMP2802</strain>
    </source>
</reference>
<evidence type="ECO:0000313" key="3">
    <source>
        <dbReference type="Proteomes" id="UP000050297"/>
    </source>
</evidence>
<sequence>MDGSAPPADQGGSDGSYDTHVSAGLDGLGTLCFGAHSDNETPDMSSLPIATRRAVIFMSRY</sequence>
<dbReference type="PATRIC" id="fig|199198.4.peg.4826"/>
<accession>A0A0L8IMN2</accession>
<gene>
    <name evidence="2" type="ORF">ALO91_103379</name>
</gene>
<proteinExistence type="predicted"/>
<evidence type="ECO:0000313" key="2">
    <source>
        <dbReference type="EMBL" id="KPW07734.1"/>
    </source>
</evidence>
<comment type="caution">
    <text evidence="2">The sequence shown here is derived from an EMBL/GenBank/DDBJ whole genome shotgun (WGS) entry which is preliminary data.</text>
</comment>
<name>A0A0L8IMN2_PSESX</name>
<dbReference type="EMBL" id="LJPM01000624">
    <property type="protein sequence ID" value="KPW07734.1"/>
    <property type="molecule type" value="Genomic_DNA"/>
</dbReference>
<protein>
    <submittedName>
        <fullName evidence="2">Uncharacterized protein</fullName>
    </submittedName>
</protein>